<comment type="function">
    <text evidence="6">Hydrolysis of 6-phosphogluconolactone to 6-phosphogluconate.</text>
</comment>
<dbReference type="PANTHER" id="PTHR11054:SF0">
    <property type="entry name" value="6-PHOSPHOGLUCONOLACTONASE"/>
    <property type="match status" value="1"/>
</dbReference>
<name>A0A9N9IDN9_9GLOM</name>
<feature type="domain" description="Glucosamine/galactosamine-6-phosphate isomerase" evidence="7">
    <location>
        <begin position="11"/>
        <end position="240"/>
    </location>
</feature>
<keyword evidence="9" id="KW-1185">Reference proteome</keyword>
<dbReference type="GO" id="GO:0005975">
    <property type="term" value="P:carbohydrate metabolic process"/>
    <property type="evidence" value="ECO:0007669"/>
    <property type="project" value="UniProtKB-UniRule"/>
</dbReference>
<protein>
    <recommendedName>
        <fullName evidence="4 6">6-phosphogluconolactonase</fullName>
        <shortName evidence="6">6PGL</shortName>
        <ecNumber evidence="4 6">3.1.1.31</ecNumber>
    </recommendedName>
</protein>
<dbReference type="GO" id="GO:0006098">
    <property type="term" value="P:pentose-phosphate shunt"/>
    <property type="evidence" value="ECO:0007669"/>
    <property type="project" value="InterPro"/>
</dbReference>
<dbReference type="InterPro" id="IPR006148">
    <property type="entry name" value="Glc/Gal-6P_isomerase"/>
</dbReference>
<dbReference type="GO" id="GO:0017057">
    <property type="term" value="F:6-phosphogluconolactonase activity"/>
    <property type="evidence" value="ECO:0007669"/>
    <property type="project" value="UniProtKB-UniRule"/>
</dbReference>
<evidence type="ECO:0000256" key="3">
    <source>
        <dbReference type="ARBA" id="ARBA00010662"/>
    </source>
</evidence>
<accession>A0A9N9IDN9</accession>
<evidence type="ECO:0000256" key="6">
    <source>
        <dbReference type="RuleBase" id="RU365095"/>
    </source>
</evidence>
<gene>
    <name evidence="8" type="ORF">RFULGI_LOCUS12190</name>
</gene>
<comment type="pathway">
    <text evidence="2 6">Carbohydrate degradation; pentose phosphate pathway; D-ribulose 5-phosphate from D-glucose 6-phosphate (oxidative stage): step 2/3.</text>
</comment>
<comment type="similarity">
    <text evidence="3 6">Belongs to the glucosamine/galactosamine-6-phosphate isomerase family. 6-phosphogluconolactonase subfamily.</text>
</comment>
<dbReference type="Proteomes" id="UP000789396">
    <property type="component" value="Unassembled WGS sequence"/>
</dbReference>
<dbReference type="Pfam" id="PF01182">
    <property type="entry name" value="Glucosamine_iso"/>
    <property type="match status" value="1"/>
</dbReference>
<dbReference type="PANTHER" id="PTHR11054">
    <property type="entry name" value="6-PHOSPHOGLUCONOLACTONASE"/>
    <property type="match status" value="1"/>
</dbReference>
<evidence type="ECO:0000256" key="1">
    <source>
        <dbReference type="ARBA" id="ARBA00000832"/>
    </source>
</evidence>
<dbReference type="SUPFAM" id="SSF100950">
    <property type="entry name" value="NagB/RpiA/CoA transferase-like"/>
    <property type="match status" value="1"/>
</dbReference>
<dbReference type="Gene3D" id="3.40.50.1360">
    <property type="match status" value="1"/>
</dbReference>
<keyword evidence="5 6" id="KW-0378">Hydrolase</keyword>
<sequence>MTHPIVKSFATSNELSVSLADLVVRLSEESIKSRGRFTVGISGGSLPKLLAADLKNRKGVEWDKWEIFFCDERIVPLDHEDSNYLVCKKELFDHVPILPEKIHTIKPELATENEVEGDEETVDTDYQQQILELFSGAKSIAFPVFDLLLLGIGPDGHTCSLFPGHPLLDEKTVWVAYIGDSPKPPPKRVTLTLPVINHARNVAFVATGSGKQDILHQIFEVPDSKLPAQLVKPTHGNLYWFLDVAASSKLNLP</sequence>
<dbReference type="EC" id="3.1.1.31" evidence="4 6"/>
<organism evidence="8 9">
    <name type="scientific">Racocetra fulgida</name>
    <dbReference type="NCBI Taxonomy" id="60492"/>
    <lineage>
        <taxon>Eukaryota</taxon>
        <taxon>Fungi</taxon>
        <taxon>Fungi incertae sedis</taxon>
        <taxon>Mucoromycota</taxon>
        <taxon>Glomeromycotina</taxon>
        <taxon>Glomeromycetes</taxon>
        <taxon>Diversisporales</taxon>
        <taxon>Gigasporaceae</taxon>
        <taxon>Racocetra</taxon>
    </lineage>
</organism>
<dbReference type="EMBL" id="CAJVPZ010028550">
    <property type="protein sequence ID" value="CAG8731716.1"/>
    <property type="molecule type" value="Genomic_DNA"/>
</dbReference>
<evidence type="ECO:0000256" key="2">
    <source>
        <dbReference type="ARBA" id="ARBA00004961"/>
    </source>
</evidence>
<comment type="catalytic activity">
    <reaction evidence="1 6">
        <text>6-phospho-D-glucono-1,5-lactone + H2O = 6-phospho-D-gluconate + H(+)</text>
        <dbReference type="Rhea" id="RHEA:12556"/>
        <dbReference type="ChEBI" id="CHEBI:15377"/>
        <dbReference type="ChEBI" id="CHEBI:15378"/>
        <dbReference type="ChEBI" id="CHEBI:57955"/>
        <dbReference type="ChEBI" id="CHEBI:58759"/>
        <dbReference type="EC" id="3.1.1.31"/>
    </reaction>
</comment>
<dbReference type="CDD" id="cd01400">
    <property type="entry name" value="6PGL"/>
    <property type="match status" value="1"/>
</dbReference>
<dbReference type="InterPro" id="IPR039104">
    <property type="entry name" value="6PGL"/>
</dbReference>
<reference evidence="8" key="1">
    <citation type="submission" date="2021-06" db="EMBL/GenBank/DDBJ databases">
        <authorList>
            <person name="Kallberg Y."/>
            <person name="Tangrot J."/>
            <person name="Rosling A."/>
        </authorList>
    </citation>
    <scope>NUCLEOTIDE SEQUENCE</scope>
    <source>
        <strain evidence="8">IN212</strain>
    </source>
</reference>
<dbReference type="NCBIfam" id="TIGR01198">
    <property type="entry name" value="pgl"/>
    <property type="match status" value="1"/>
</dbReference>
<proteinExistence type="inferred from homology"/>
<dbReference type="FunFam" id="3.40.50.1360:FF:000005">
    <property type="entry name" value="6-phosphogluconolactonase"/>
    <property type="match status" value="1"/>
</dbReference>
<dbReference type="OrthoDB" id="432544at2759"/>
<dbReference type="InterPro" id="IPR005900">
    <property type="entry name" value="6-phosphogluconolactonase_DevB"/>
</dbReference>
<evidence type="ECO:0000256" key="4">
    <source>
        <dbReference type="ARBA" id="ARBA00013198"/>
    </source>
</evidence>
<evidence type="ECO:0000313" key="9">
    <source>
        <dbReference type="Proteomes" id="UP000789396"/>
    </source>
</evidence>
<evidence type="ECO:0000313" key="8">
    <source>
        <dbReference type="EMBL" id="CAG8731716.1"/>
    </source>
</evidence>
<evidence type="ECO:0000259" key="7">
    <source>
        <dbReference type="Pfam" id="PF01182"/>
    </source>
</evidence>
<dbReference type="InterPro" id="IPR037171">
    <property type="entry name" value="NagB/RpiA_transferase-like"/>
</dbReference>
<evidence type="ECO:0000256" key="5">
    <source>
        <dbReference type="ARBA" id="ARBA00022801"/>
    </source>
</evidence>
<dbReference type="AlphaFoldDB" id="A0A9N9IDN9"/>
<comment type="caution">
    <text evidence="8">The sequence shown here is derived from an EMBL/GenBank/DDBJ whole genome shotgun (WGS) entry which is preliminary data.</text>
</comment>
<feature type="non-terminal residue" evidence="8">
    <location>
        <position position="253"/>
    </location>
</feature>